<keyword evidence="2" id="KW-1185">Reference proteome</keyword>
<reference evidence="1" key="2">
    <citation type="journal article" date="2023" name="BMC Genomics">
        <title>Pest status, molecular evolution, and epigenetic factors derived from the genome assembly of Frankliniella fusca, a thysanopteran phytovirus vector.</title>
        <authorList>
            <person name="Catto M.A."/>
            <person name="Labadie P.E."/>
            <person name="Jacobson A.L."/>
            <person name="Kennedy G.G."/>
            <person name="Srinivasan R."/>
            <person name="Hunt B.G."/>
        </authorList>
    </citation>
    <scope>NUCLEOTIDE SEQUENCE</scope>
    <source>
        <strain evidence="1">PL_HMW_Pooled</strain>
    </source>
</reference>
<organism evidence="1 2">
    <name type="scientific">Frankliniella fusca</name>
    <dbReference type="NCBI Taxonomy" id="407009"/>
    <lineage>
        <taxon>Eukaryota</taxon>
        <taxon>Metazoa</taxon>
        <taxon>Ecdysozoa</taxon>
        <taxon>Arthropoda</taxon>
        <taxon>Hexapoda</taxon>
        <taxon>Insecta</taxon>
        <taxon>Pterygota</taxon>
        <taxon>Neoptera</taxon>
        <taxon>Paraneoptera</taxon>
        <taxon>Thysanoptera</taxon>
        <taxon>Terebrantia</taxon>
        <taxon>Thripoidea</taxon>
        <taxon>Thripidae</taxon>
        <taxon>Frankliniella</taxon>
    </lineage>
</organism>
<name>A0AAE1HYK2_9NEOP</name>
<dbReference type="EMBL" id="JAHWGI010001403">
    <property type="protein sequence ID" value="KAK3929785.1"/>
    <property type="molecule type" value="Genomic_DNA"/>
</dbReference>
<gene>
    <name evidence="1" type="ORF">KUF71_019626</name>
</gene>
<dbReference type="Proteomes" id="UP001219518">
    <property type="component" value="Unassembled WGS sequence"/>
</dbReference>
<evidence type="ECO:0000313" key="1">
    <source>
        <dbReference type="EMBL" id="KAK3929785.1"/>
    </source>
</evidence>
<accession>A0AAE1HYK2</accession>
<sequence length="384" mass="43403">MYYADNKSKSNLNLNLKSKSKSYVELRKKISDEPYEVLEKFSQAANLVKKAKETPSRQVGGGIKLQQLQKNIQTAKKGSLMYGAMLSSVLIHLKKVCAVLRFLNADDLAKYIENQADTAADFLTVLKPVDRTGCVSGAELSTIQKHFEMCDSDSPLVAKLKERVQDERVLISLLIQVKNAKELVTFLKQSSYASQLPRMASEILTANGEQSRLDGIVLQDLQWLHNFLRVFREETDKLQGQKYPTLPFALLATCELRDHCDPVLEDTPAQTILRARVSAGVARKLKPTMQQKIATFLWPQYRHLLMLPDDERDEVYSTVRRLIAAETEGDAHLNAPPSPPKVPRLEGSYNKWCRTGTQQGPVLDERRTRLAPDLVDKIFRGHLN</sequence>
<proteinExistence type="predicted"/>
<evidence type="ECO:0000313" key="2">
    <source>
        <dbReference type="Proteomes" id="UP001219518"/>
    </source>
</evidence>
<protein>
    <submittedName>
        <fullName evidence="1">Transposable element Hobo transposase</fullName>
    </submittedName>
</protein>
<dbReference type="AlphaFoldDB" id="A0AAE1HYK2"/>
<comment type="caution">
    <text evidence="1">The sequence shown here is derived from an EMBL/GenBank/DDBJ whole genome shotgun (WGS) entry which is preliminary data.</text>
</comment>
<reference evidence="1" key="1">
    <citation type="submission" date="2021-07" db="EMBL/GenBank/DDBJ databases">
        <authorList>
            <person name="Catto M.A."/>
            <person name="Jacobson A."/>
            <person name="Kennedy G."/>
            <person name="Labadie P."/>
            <person name="Hunt B.G."/>
            <person name="Srinivasan R."/>
        </authorList>
    </citation>
    <scope>NUCLEOTIDE SEQUENCE</scope>
    <source>
        <strain evidence="1">PL_HMW_Pooled</strain>
        <tissue evidence="1">Head</tissue>
    </source>
</reference>